<dbReference type="EMBL" id="DUZY01000001">
    <property type="protein sequence ID" value="DAD22160.1"/>
    <property type="molecule type" value="Genomic_DNA"/>
</dbReference>
<keyword evidence="7" id="KW-1185">Reference proteome</keyword>
<protein>
    <submittedName>
        <fullName evidence="6">Uncharacterized protein</fullName>
    </submittedName>
</protein>
<evidence type="ECO:0000256" key="1">
    <source>
        <dbReference type="ARBA" id="ARBA00004123"/>
    </source>
</evidence>
<accession>A0A822XP24</accession>
<dbReference type="InterPro" id="IPR015300">
    <property type="entry name" value="DNA-bd_pseudobarrel_sf"/>
</dbReference>
<evidence type="ECO:0000256" key="5">
    <source>
        <dbReference type="ARBA" id="ARBA00023242"/>
    </source>
</evidence>
<evidence type="ECO:0000313" key="7">
    <source>
        <dbReference type="Proteomes" id="UP000607653"/>
    </source>
</evidence>
<comment type="caution">
    <text evidence="6">The sequence shown here is derived from an EMBL/GenBank/DDBJ whole genome shotgun (WGS) entry which is preliminary data.</text>
</comment>
<organism evidence="6 7">
    <name type="scientific">Nelumbo nucifera</name>
    <name type="common">Sacred lotus</name>
    <dbReference type="NCBI Taxonomy" id="4432"/>
    <lineage>
        <taxon>Eukaryota</taxon>
        <taxon>Viridiplantae</taxon>
        <taxon>Streptophyta</taxon>
        <taxon>Embryophyta</taxon>
        <taxon>Tracheophyta</taxon>
        <taxon>Spermatophyta</taxon>
        <taxon>Magnoliopsida</taxon>
        <taxon>Proteales</taxon>
        <taxon>Nelumbonaceae</taxon>
        <taxon>Nelumbo</taxon>
    </lineage>
</organism>
<keyword evidence="5" id="KW-0539">Nucleus</keyword>
<dbReference type="GO" id="GO:0005634">
    <property type="term" value="C:nucleus"/>
    <property type="evidence" value="ECO:0007669"/>
    <property type="project" value="UniProtKB-SubCell"/>
</dbReference>
<proteinExistence type="predicted"/>
<keyword evidence="3" id="KW-0238">DNA-binding</keyword>
<dbReference type="InterPro" id="IPR005508">
    <property type="entry name" value="At2g31720-like"/>
</dbReference>
<comment type="subcellular location">
    <subcellularLocation>
        <location evidence="1">Nucleus</location>
    </subcellularLocation>
</comment>
<dbReference type="PANTHER" id="PTHR31541:SF25">
    <property type="entry name" value="GAMMA-GLIADIN B"/>
    <property type="match status" value="1"/>
</dbReference>
<evidence type="ECO:0000256" key="3">
    <source>
        <dbReference type="ARBA" id="ARBA00023125"/>
    </source>
</evidence>
<sequence length="256" mass="29598">MNVTSERVQQKMDQDNILEKRQQKGILLHQRLNRRIFDEKSGMIKKRYQKKNKIGLEFLKVLVEIEMEELAQERRMEKGEKNNELIMDAASGLASPLPPPLPLNPRPAGEVKMPEALLNVIESHGGTSIVWVIEKTLYKTDLSRGHNRLTMPGKQMKEAFLTKEERERLRKETNGGMKVVVVDPECRFWTLNFTRWNSFGSSYSYVLNGAWNDLVALQEWRPKVHSLQVWSFRLPQPAQGSNLCFVLNVVPTKLSQ</sequence>
<dbReference type="GO" id="GO:0003677">
    <property type="term" value="F:DNA binding"/>
    <property type="evidence" value="ECO:0007669"/>
    <property type="project" value="UniProtKB-KW"/>
</dbReference>
<dbReference type="Pfam" id="PF03754">
    <property type="entry name" value="At2g31720-like"/>
    <property type="match status" value="1"/>
</dbReference>
<gene>
    <name evidence="6" type="ORF">HUJ06_023623</name>
</gene>
<dbReference type="Proteomes" id="UP000607653">
    <property type="component" value="Unassembled WGS sequence"/>
</dbReference>
<evidence type="ECO:0000256" key="4">
    <source>
        <dbReference type="ARBA" id="ARBA00023163"/>
    </source>
</evidence>
<reference evidence="6 7" key="1">
    <citation type="journal article" date="2020" name="Mol. Biol. Evol.">
        <title>Distinct Expression and Methylation Patterns for Genes with Different Fates following a Single Whole-Genome Duplication in Flowering Plants.</title>
        <authorList>
            <person name="Shi T."/>
            <person name="Rahmani R.S."/>
            <person name="Gugger P.F."/>
            <person name="Wang M."/>
            <person name="Li H."/>
            <person name="Zhang Y."/>
            <person name="Li Z."/>
            <person name="Wang Q."/>
            <person name="Van de Peer Y."/>
            <person name="Marchal K."/>
            <person name="Chen J."/>
        </authorList>
    </citation>
    <scope>NUCLEOTIDE SEQUENCE [LARGE SCALE GENOMIC DNA]</scope>
    <source>
        <tissue evidence="6">Leaf</tissue>
    </source>
</reference>
<evidence type="ECO:0000313" key="6">
    <source>
        <dbReference type="EMBL" id="DAD22160.1"/>
    </source>
</evidence>
<evidence type="ECO:0000256" key="2">
    <source>
        <dbReference type="ARBA" id="ARBA00023015"/>
    </source>
</evidence>
<dbReference type="PANTHER" id="PTHR31541">
    <property type="entry name" value="B3 DOMAIN PLANT PROTEIN-RELATED"/>
    <property type="match status" value="1"/>
</dbReference>
<dbReference type="SUPFAM" id="SSF101936">
    <property type="entry name" value="DNA-binding pseudobarrel domain"/>
    <property type="match status" value="1"/>
</dbReference>
<dbReference type="AlphaFoldDB" id="A0A822XP24"/>
<name>A0A822XP24_NELNU</name>
<keyword evidence="4" id="KW-0804">Transcription</keyword>
<dbReference type="Gene3D" id="2.40.330.10">
    <property type="entry name" value="DNA-binding pseudobarrel domain"/>
    <property type="match status" value="1"/>
</dbReference>
<keyword evidence="2" id="KW-0805">Transcription regulation</keyword>